<evidence type="ECO:0000313" key="1">
    <source>
        <dbReference type="EMBL" id="MCW6536910.1"/>
    </source>
</evidence>
<dbReference type="RefSeq" id="WP_265270726.1">
    <property type="nucleotide sequence ID" value="NZ_JANFAV010000017.1"/>
</dbReference>
<proteinExistence type="predicted"/>
<gene>
    <name evidence="1" type="ORF">NEE01_19200</name>
</gene>
<comment type="caution">
    <text evidence="1">The sequence shown here is derived from an EMBL/GenBank/DDBJ whole genome shotgun (WGS) entry which is preliminary data.</text>
</comment>
<dbReference type="EMBL" id="JANFAV010000017">
    <property type="protein sequence ID" value="MCW6536910.1"/>
    <property type="molecule type" value="Genomic_DNA"/>
</dbReference>
<reference evidence="1" key="1">
    <citation type="submission" date="2022-06" db="EMBL/GenBank/DDBJ databases">
        <title>Sphingomonas sp. nov. isolated from rhizosphere soil of tomato.</title>
        <authorList>
            <person name="Dong H."/>
            <person name="Gao R."/>
        </authorList>
    </citation>
    <scope>NUCLEOTIDE SEQUENCE</scope>
    <source>
        <strain evidence="1">MMSM24</strain>
    </source>
</reference>
<name>A0AA41ZAB2_9SPHN</name>
<accession>A0AA41ZAB2</accession>
<sequence length="167" mass="18431">MSEPIVAVTIVSHAALQIAAPADAVWQAILNNLLQPDTWQMAGYGFVSLHDVAVPLGGYRLAKEEEGQVVDERIVHVTECDARARRLSLFSDHLSERNGLSAYATYHAREMPTGTCCAIDCHTRVGVEILKNADIISLISELRGQSEAHLNDYLAHLKCALERRQIQ</sequence>
<dbReference type="Proteomes" id="UP001165565">
    <property type="component" value="Unassembled WGS sequence"/>
</dbReference>
<protein>
    <submittedName>
        <fullName evidence="1">Uncharacterized protein</fullName>
    </submittedName>
</protein>
<keyword evidence="2" id="KW-1185">Reference proteome</keyword>
<organism evidence="1 2">
    <name type="scientific">Sphingomonas lycopersici</name>
    <dbReference type="NCBI Taxonomy" id="2951807"/>
    <lineage>
        <taxon>Bacteria</taxon>
        <taxon>Pseudomonadati</taxon>
        <taxon>Pseudomonadota</taxon>
        <taxon>Alphaproteobacteria</taxon>
        <taxon>Sphingomonadales</taxon>
        <taxon>Sphingomonadaceae</taxon>
        <taxon>Sphingomonas</taxon>
    </lineage>
</organism>
<dbReference type="AlphaFoldDB" id="A0AA41ZAB2"/>
<evidence type="ECO:0000313" key="2">
    <source>
        <dbReference type="Proteomes" id="UP001165565"/>
    </source>
</evidence>